<evidence type="ECO:0000256" key="1">
    <source>
        <dbReference type="ARBA" id="ARBA00004976"/>
    </source>
</evidence>
<evidence type="ECO:0000313" key="4">
    <source>
        <dbReference type="Proteomes" id="UP001235343"/>
    </source>
</evidence>
<dbReference type="InterPro" id="IPR043519">
    <property type="entry name" value="NT_sf"/>
</dbReference>
<evidence type="ECO:0000313" key="3">
    <source>
        <dbReference type="EMBL" id="MDL4839265.1"/>
    </source>
</evidence>
<proteinExistence type="predicted"/>
<dbReference type="Gene3D" id="3.30.460.10">
    <property type="entry name" value="Beta Polymerase, domain 2"/>
    <property type="match status" value="1"/>
</dbReference>
<protein>
    <submittedName>
        <fullName evidence="3">GTP pyrophosphokinase family protein</fullName>
    </submittedName>
</protein>
<evidence type="ECO:0000259" key="2">
    <source>
        <dbReference type="SMART" id="SM00954"/>
    </source>
</evidence>
<gene>
    <name evidence="3" type="ORF">QQS35_02150</name>
</gene>
<dbReference type="PANTHER" id="PTHR47837">
    <property type="entry name" value="GTP PYROPHOSPHOKINASE YJBM"/>
    <property type="match status" value="1"/>
</dbReference>
<organism evidence="3 4">
    <name type="scientific">Aquibacillus rhizosphaerae</name>
    <dbReference type="NCBI Taxonomy" id="3051431"/>
    <lineage>
        <taxon>Bacteria</taxon>
        <taxon>Bacillati</taxon>
        <taxon>Bacillota</taxon>
        <taxon>Bacilli</taxon>
        <taxon>Bacillales</taxon>
        <taxon>Bacillaceae</taxon>
        <taxon>Aquibacillus</taxon>
    </lineage>
</organism>
<dbReference type="SMART" id="SM00954">
    <property type="entry name" value="RelA_SpoT"/>
    <property type="match status" value="1"/>
</dbReference>
<dbReference type="RefSeq" id="WP_285930117.1">
    <property type="nucleotide sequence ID" value="NZ_JASTZU010000012.1"/>
</dbReference>
<dbReference type="PANTHER" id="PTHR47837:SF2">
    <property type="entry name" value="GTP PYROPHOSPHOKINASE YWAC"/>
    <property type="match status" value="1"/>
</dbReference>
<dbReference type="Pfam" id="PF04607">
    <property type="entry name" value="RelA_SpoT"/>
    <property type="match status" value="1"/>
</dbReference>
<reference evidence="3 4" key="1">
    <citation type="submission" date="2023-06" db="EMBL/GenBank/DDBJ databases">
        <title>Aquibacillus rhizosphaerae LR5S19.</title>
        <authorList>
            <person name="Sun J.-Q."/>
        </authorList>
    </citation>
    <scope>NUCLEOTIDE SEQUENCE [LARGE SCALE GENOMIC DNA]</scope>
    <source>
        <strain evidence="3 4">LR5S19</strain>
    </source>
</reference>
<comment type="pathway">
    <text evidence="1">Purine metabolism; ppGpp biosynthesis; ppGpp from GTP: step 1/2.</text>
</comment>
<keyword evidence="4" id="KW-1185">Reference proteome</keyword>
<accession>A0ABT7L0G1</accession>
<dbReference type="SUPFAM" id="SSF81301">
    <property type="entry name" value="Nucleotidyltransferase"/>
    <property type="match status" value="1"/>
</dbReference>
<sequence length="214" mass="25031">MNSFQDNFNEWKNGLLIYKFALDEINTKLNILNEEFQFIHNHNPIEHIKSRIKDPESIIRKLKRKGLPVTLENARANLNDIAGIRVTCSFVRDIYKIYEMITTQDDIKTIKVKDYIKNAKENGYRSLHIILEVPVFLADRTEYVPVEIQVRTIAMDTWASLEHKIFYKFDQDIPEILKQELKLAADTVTALDDKMEYINTEVDKIKVTSKVPSV</sequence>
<dbReference type="CDD" id="cd05399">
    <property type="entry name" value="NT_Rel-Spo_like"/>
    <property type="match status" value="1"/>
</dbReference>
<dbReference type="Gene3D" id="1.10.287.860">
    <property type="entry name" value="Nucleotidyltransferase"/>
    <property type="match status" value="1"/>
</dbReference>
<dbReference type="EMBL" id="JASTZU010000012">
    <property type="protein sequence ID" value="MDL4839265.1"/>
    <property type="molecule type" value="Genomic_DNA"/>
</dbReference>
<dbReference type="Proteomes" id="UP001235343">
    <property type="component" value="Unassembled WGS sequence"/>
</dbReference>
<name>A0ABT7L0G1_9BACI</name>
<dbReference type="InterPro" id="IPR052366">
    <property type="entry name" value="GTP_Pyrophosphokinase"/>
</dbReference>
<dbReference type="InterPro" id="IPR007685">
    <property type="entry name" value="RelA_SpoT"/>
</dbReference>
<comment type="caution">
    <text evidence="3">The sequence shown here is derived from an EMBL/GenBank/DDBJ whole genome shotgun (WGS) entry which is preliminary data.</text>
</comment>
<feature type="domain" description="RelA/SpoT" evidence="2">
    <location>
        <begin position="50"/>
        <end position="173"/>
    </location>
</feature>